<organism evidence="1">
    <name type="scientific">marine sediment metagenome</name>
    <dbReference type="NCBI Taxonomy" id="412755"/>
    <lineage>
        <taxon>unclassified sequences</taxon>
        <taxon>metagenomes</taxon>
        <taxon>ecological metagenomes</taxon>
    </lineage>
</organism>
<accession>X1N064</accession>
<comment type="caution">
    <text evidence="1">The sequence shown here is derived from an EMBL/GenBank/DDBJ whole genome shotgun (WGS) entry which is preliminary data.</text>
</comment>
<reference evidence="1" key="1">
    <citation type="journal article" date="2014" name="Front. Microbiol.">
        <title>High frequency of phylogenetically diverse reductive dehalogenase-homologous genes in deep subseafloor sedimentary metagenomes.</title>
        <authorList>
            <person name="Kawai M."/>
            <person name="Futagami T."/>
            <person name="Toyoda A."/>
            <person name="Takaki Y."/>
            <person name="Nishi S."/>
            <person name="Hori S."/>
            <person name="Arai W."/>
            <person name="Tsubouchi T."/>
            <person name="Morono Y."/>
            <person name="Uchiyama I."/>
            <person name="Ito T."/>
            <person name="Fujiyama A."/>
            <person name="Inagaki F."/>
            <person name="Takami H."/>
        </authorList>
    </citation>
    <scope>NUCLEOTIDE SEQUENCE</scope>
    <source>
        <strain evidence="1">Expedition CK06-06</strain>
    </source>
</reference>
<sequence length="43" mass="4937">MKPAVDSSEFIEGVQWYGDLLRNYGPPDVSRYSWIEVQNAFAT</sequence>
<gene>
    <name evidence="1" type="ORF">S06H3_24373</name>
</gene>
<dbReference type="AlphaFoldDB" id="X1N064"/>
<evidence type="ECO:0000313" key="1">
    <source>
        <dbReference type="EMBL" id="GAI23656.1"/>
    </source>
</evidence>
<proteinExistence type="predicted"/>
<protein>
    <submittedName>
        <fullName evidence="1">Uncharacterized protein</fullName>
    </submittedName>
</protein>
<feature type="non-terminal residue" evidence="1">
    <location>
        <position position="43"/>
    </location>
</feature>
<dbReference type="Gene3D" id="3.40.190.10">
    <property type="entry name" value="Periplasmic binding protein-like II"/>
    <property type="match status" value="1"/>
</dbReference>
<dbReference type="EMBL" id="BARV01013536">
    <property type="protein sequence ID" value="GAI23656.1"/>
    <property type="molecule type" value="Genomic_DNA"/>
</dbReference>
<name>X1N064_9ZZZZ</name>